<evidence type="ECO:0000256" key="1">
    <source>
        <dbReference type="SAM" id="MobiDB-lite"/>
    </source>
</evidence>
<name>A0AAE0YK33_9GAST</name>
<accession>A0AAE0YK33</accession>
<proteinExistence type="predicted"/>
<organism evidence="2 3">
    <name type="scientific">Elysia crispata</name>
    <name type="common">lettuce slug</name>
    <dbReference type="NCBI Taxonomy" id="231223"/>
    <lineage>
        <taxon>Eukaryota</taxon>
        <taxon>Metazoa</taxon>
        <taxon>Spiralia</taxon>
        <taxon>Lophotrochozoa</taxon>
        <taxon>Mollusca</taxon>
        <taxon>Gastropoda</taxon>
        <taxon>Heterobranchia</taxon>
        <taxon>Euthyneura</taxon>
        <taxon>Panpulmonata</taxon>
        <taxon>Sacoglossa</taxon>
        <taxon>Placobranchoidea</taxon>
        <taxon>Plakobranchidae</taxon>
        <taxon>Elysia</taxon>
    </lineage>
</organism>
<dbReference type="EMBL" id="JAWDGP010006075">
    <property type="protein sequence ID" value="KAK3747646.1"/>
    <property type="molecule type" value="Genomic_DNA"/>
</dbReference>
<dbReference type="Proteomes" id="UP001283361">
    <property type="component" value="Unassembled WGS sequence"/>
</dbReference>
<reference evidence="2" key="1">
    <citation type="journal article" date="2023" name="G3 (Bethesda)">
        <title>A reference genome for the long-term kleptoplast-retaining sea slug Elysia crispata morphotype clarki.</title>
        <authorList>
            <person name="Eastman K.E."/>
            <person name="Pendleton A.L."/>
            <person name="Shaikh M.A."/>
            <person name="Suttiyut T."/>
            <person name="Ogas R."/>
            <person name="Tomko P."/>
            <person name="Gavelis G."/>
            <person name="Widhalm J.R."/>
            <person name="Wisecaver J.H."/>
        </authorList>
    </citation>
    <scope>NUCLEOTIDE SEQUENCE</scope>
    <source>
        <strain evidence="2">ECLA1</strain>
    </source>
</reference>
<evidence type="ECO:0000313" key="3">
    <source>
        <dbReference type="Proteomes" id="UP001283361"/>
    </source>
</evidence>
<keyword evidence="3" id="KW-1185">Reference proteome</keyword>
<feature type="non-terminal residue" evidence="2">
    <location>
        <position position="1"/>
    </location>
</feature>
<feature type="compositionally biased region" description="Basic and acidic residues" evidence="1">
    <location>
        <begin position="67"/>
        <end position="86"/>
    </location>
</feature>
<evidence type="ECO:0000313" key="2">
    <source>
        <dbReference type="EMBL" id="KAK3747646.1"/>
    </source>
</evidence>
<feature type="compositionally biased region" description="Basic residues" evidence="1">
    <location>
        <begin position="56"/>
        <end position="66"/>
    </location>
</feature>
<feature type="region of interest" description="Disordered" evidence="1">
    <location>
        <begin position="55"/>
        <end position="86"/>
    </location>
</feature>
<comment type="caution">
    <text evidence="2">The sequence shown here is derived from an EMBL/GenBank/DDBJ whole genome shotgun (WGS) entry which is preliminary data.</text>
</comment>
<protein>
    <submittedName>
        <fullName evidence="2">Uncharacterized protein</fullName>
    </submittedName>
</protein>
<dbReference type="AlphaFoldDB" id="A0AAE0YK33"/>
<gene>
    <name evidence="2" type="ORF">RRG08_024794</name>
</gene>
<sequence length="86" mass="9550">MPCGDRAAEKNGPGCLGLNYALPLHTFQARHSVTRFYVCVCPISTWHCHALLQKSNKPKSTSHIRKVKEAGKLTGPRHENRTGPDQ</sequence>